<reference evidence="1 2" key="2">
    <citation type="journal article" date="2012" name="Environ. Microbiol.">
        <title>Characterization of the first alginolytic operons in a marine bacterium: from their emergence in marine Flavobacteriia to their independent transfers to marine Proteobacteria and human gut Bacteroides.</title>
        <authorList>
            <person name="Thomas F."/>
            <person name="Barbeyron T."/>
            <person name="Tonon T."/>
            <person name="Genicot S."/>
            <person name="Czjzek M."/>
            <person name="Michel G."/>
        </authorList>
    </citation>
    <scope>NUCLEOTIDE SEQUENCE [LARGE SCALE GENOMIC DNA]</scope>
    <source>
        <strain evidence="2">DSM 12802 / CCUG 47099 / CIP 106680 / NCIMB 13871 / Dsij</strain>
    </source>
</reference>
<keyword evidence="2" id="KW-1185">Reference proteome</keyword>
<sequence length="447" mass="51647">MGKNSFKLEVMGQTKTLDVIVNDIRFFAILERPDDYSGEFGFDWMRSDYKNSCADYDKLKNEYTPTEIEGEEYFVPWLSMFPNQEGVKLKLVLIEPENHTNIGTPTEDDIIKFKAKSGIRFEPEQMTLQDTKDNDVITVFCDQPLTNDVSIDILNRDDEIVGKLNVYKNAHHKKLHFNITPVRVLRKGIAANDAKTIEDTIDGVNGFGNKNSNIEGDLQNLETYLNKRSLNQALLQCTIGKVYDIVIDENKWIADDLILDEGCIFKGDAVLDKLFEEFQKQHPNKANKKDMVVFLNPLKKEDAGGEGNLRDVDARQLAIYLSNLNSLTTFAHEIAHVAGLEHSFKGSDDVPETDIHAMNEYIIAVDNQMNSMLANNDPKNEISELWRYYQEDYAKYRGYLNSHYRNPYKFDKKSTENLMDYSDDRISFWKFQWKVLQEEVLKFYANP</sequence>
<accession>G0L4J3</accession>
<organism evidence="1 2">
    <name type="scientific">Zobellia galactanivorans (strain DSM 12802 / CCUG 47099 / CIP 106680 / NCIMB 13871 / Dsij)</name>
    <dbReference type="NCBI Taxonomy" id="63186"/>
    <lineage>
        <taxon>Bacteria</taxon>
        <taxon>Pseudomonadati</taxon>
        <taxon>Bacteroidota</taxon>
        <taxon>Flavobacteriia</taxon>
        <taxon>Flavobacteriales</taxon>
        <taxon>Flavobacteriaceae</taxon>
        <taxon>Zobellia</taxon>
    </lineage>
</organism>
<dbReference type="AlphaFoldDB" id="G0L4J3"/>
<dbReference type="Proteomes" id="UP000008898">
    <property type="component" value="Chromosome"/>
</dbReference>
<dbReference type="SUPFAM" id="SSF55486">
    <property type="entry name" value="Metalloproteases ('zincins'), catalytic domain"/>
    <property type="match status" value="1"/>
</dbReference>
<dbReference type="HOGENOM" id="CLU_569282_0_0_10"/>
<proteinExistence type="predicted"/>
<reference evidence="2" key="1">
    <citation type="submission" date="2009-07" db="EMBL/GenBank/DDBJ databases">
        <title>Complete genome sequence of Zobellia galactanivorans Dsij.</title>
        <authorList>
            <consortium name="Genoscope - CEA"/>
        </authorList>
    </citation>
    <scope>NUCLEOTIDE SEQUENCE [LARGE SCALE GENOMIC DNA]</scope>
    <source>
        <strain evidence="2">DSM 12802 / CCUG 47099 / CIP 106680 / NCIMB 13871 / Dsij</strain>
    </source>
</reference>
<dbReference type="InterPro" id="IPR024079">
    <property type="entry name" value="MetalloPept_cat_dom_sf"/>
</dbReference>
<dbReference type="OrthoDB" id="6717961at2"/>
<dbReference type="GO" id="GO:0008237">
    <property type="term" value="F:metallopeptidase activity"/>
    <property type="evidence" value="ECO:0007669"/>
    <property type="project" value="InterPro"/>
</dbReference>
<dbReference type="EMBL" id="FP476056">
    <property type="protein sequence ID" value="CAZ95743.1"/>
    <property type="molecule type" value="Genomic_DNA"/>
</dbReference>
<evidence type="ECO:0000313" key="1">
    <source>
        <dbReference type="EMBL" id="CAZ95743.1"/>
    </source>
</evidence>
<dbReference type="RefSeq" id="WP_013993051.1">
    <property type="nucleotide sequence ID" value="NC_015844.1"/>
</dbReference>
<evidence type="ECO:0000313" key="2">
    <source>
        <dbReference type="Proteomes" id="UP000008898"/>
    </source>
</evidence>
<name>G0L4J3_ZOBGA</name>
<dbReference type="STRING" id="63186.ZOBELLIA_1689"/>
<gene>
    <name evidence="1" type="ordered locus">zobellia_1689</name>
</gene>
<dbReference type="Gene3D" id="3.40.390.10">
    <property type="entry name" value="Collagenase (Catalytic Domain)"/>
    <property type="match status" value="1"/>
</dbReference>
<dbReference type="KEGG" id="zga:ZOBELLIA_1689"/>
<protein>
    <submittedName>
        <fullName evidence="1">Uncharacterized protein</fullName>
    </submittedName>
</protein>
<dbReference type="PATRIC" id="fig|63186.3.peg.1668"/>